<reference evidence="4" key="3">
    <citation type="submission" date="2018-03" db="EMBL/GenBank/DDBJ databases">
        <authorList>
            <person name="Jeon C.O."/>
        </authorList>
    </citation>
    <scope>NUCLEOTIDE SEQUENCE</scope>
    <source>
        <strain evidence="4">JCM 31126</strain>
    </source>
</reference>
<dbReference type="InterPro" id="IPR041183">
    <property type="entry name" value="Cyclophilin-like"/>
</dbReference>
<name>A0AA38CXX5_9ENTE</name>
<protein>
    <recommendedName>
        <fullName evidence="3">Cyclophilin-like domain-containing protein</fullName>
    </recommendedName>
</protein>
<dbReference type="EMBL" id="CP027783">
    <property type="protein sequence ID" value="AYW48297.1"/>
    <property type="molecule type" value="Genomic_DNA"/>
</dbReference>
<feature type="domain" description="Cyclophilin-like" evidence="3">
    <location>
        <begin position="55"/>
        <end position="162"/>
    </location>
</feature>
<feature type="signal peptide" evidence="2">
    <location>
        <begin position="1"/>
        <end position="23"/>
    </location>
</feature>
<dbReference type="RefSeq" id="WP_123936073.1">
    <property type="nucleotide sequence ID" value="NZ_BSUW01000001.1"/>
</dbReference>
<dbReference type="AlphaFoldDB" id="A0AA38CXX5"/>
<evidence type="ECO:0000256" key="1">
    <source>
        <dbReference type="SAM" id="MobiDB-lite"/>
    </source>
</evidence>
<dbReference type="SUPFAM" id="SSF50891">
    <property type="entry name" value="Cyclophilin-like"/>
    <property type="match status" value="1"/>
</dbReference>
<dbReference type="Pfam" id="PF18050">
    <property type="entry name" value="Cyclophil_like2"/>
    <property type="match status" value="1"/>
</dbReference>
<evidence type="ECO:0000313" key="6">
    <source>
        <dbReference type="Proteomes" id="UP000268310"/>
    </source>
</evidence>
<evidence type="ECO:0000259" key="3">
    <source>
        <dbReference type="Pfam" id="PF18050"/>
    </source>
</evidence>
<dbReference type="EMBL" id="BSUW01000001">
    <property type="protein sequence ID" value="GMA72009.1"/>
    <property type="molecule type" value="Genomic_DNA"/>
</dbReference>
<evidence type="ECO:0000256" key="2">
    <source>
        <dbReference type="SAM" id="SignalP"/>
    </source>
</evidence>
<sequence>MKKYLWVFLLSLFLLNACSTNDADAPSNNQSSESSQSTTNGVVEDEEETEGQMTVTINDEEFQATLYDNETTEAFKELLPLDITMDDFNSNEKEYQLEEPLPTNEQSVGSIQTGDLMLYGSNTLVLFYDDFSTSYSYTRLGTLDNPEDLEETVGSDSATVDFQLNN</sequence>
<gene>
    <name evidence="4" type="ORF">C7K38_07950</name>
    <name evidence="5" type="ORF">GCM10025885_10580</name>
</gene>
<reference evidence="5" key="4">
    <citation type="submission" date="2023-02" db="EMBL/GenBank/DDBJ databases">
        <authorList>
            <person name="Sun Q."/>
            <person name="Mori K."/>
        </authorList>
    </citation>
    <scope>NUCLEOTIDE SEQUENCE</scope>
    <source>
        <strain evidence="5">NBRC 114545</strain>
    </source>
</reference>
<dbReference type="InterPro" id="IPR029000">
    <property type="entry name" value="Cyclophilin-like_dom_sf"/>
</dbReference>
<evidence type="ECO:0000313" key="4">
    <source>
        <dbReference type="EMBL" id="AYW48297.1"/>
    </source>
</evidence>
<keyword evidence="2" id="KW-0732">Signal</keyword>
<feature type="region of interest" description="Disordered" evidence="1">
    <location>
        <begin position="23"/>
        <end position="52"/>
    </location>
</feature>
<evidence type="ECO:0000313" key="5">
    <source>
        <dbReference type="EMBL" id="GMA72009.1"/>
    </source>
</evidence>
<feature type="compositionally biased region" description="Low complexity" evidence="1">
    <location>
        <begin position="27"/>
        <end position="40"/>
    </location>
</feature>
<dbReference type="Gene3D" id="2.40.100.20">
    <property type="match status" value="1"/>
</dbReference>
<proteinExistence type="predicted"/>
<dbReference type="Proteomes" id="UP001157039">
    <property type="component" value="Unassembled WGS sequence"/>
</dbReference>
<reference evidence="4 6" key="1">
    <citation type="journal article" date="2012" name="Int. J. Syst. Evol. Microbiol.">
        <title>Characterization of Tetragenococcus strains from sugar thick juice reveals a novel species, Tetragenococcus osmophilus sp. nov., and divides Tetragenococcus halophilus into two subspecies, T. halophilus subsp. halophilus subsp. nov. and T. halophilus subsp. flandriensis subsp. nov.</title>
        <authorList>
            <person name="Juste A."/>
            <person name="Van Trappen S."/>
            <person name="Verreth C."/>
            <person name="Cleenwerck I."/>
            <person name="De Vos P."/>
            <person name="Lievens B."/>
            <person name="Willems K.A."/>
        </authorList>
    </citation>
    <scope>NUCLEOTIDE SEQUENCE [LARGE SCALE GENOMIC DNA]</scope>
    <source>
        <strain evidence="4 6">JCM 31126</strain>
    </source>
</reference>
<feature type="chain" id="PRO_5041369500" description="Cyclophilin-like domain-containing protein" evidence="2">
    <location>
        <begin position="24"/>
        <end position="166"/>
    </location>
</feature>
<dbReference type="KEGG" id="too:C7K38_07950"/>
<reference evidence="5 7" key="2">
    <citation type="journal article" date="2014" name="Int. J. Syst. Evol. Microbiol.">
        <title>Complete genome sequence of Corynebacterium casei LMG S-19264T (=DSM 44701T), isolated from a smear-ripened cheese.</title>
        <authorList>
            <consortium name="US DOE Joint Genome Institute (JGI-PGF)"/>
            <person name="Walter F."/>
            <person name="Albersmeier A."/>
            <person name="Kalinowski J."/>
            <person name="Ruckert C."/>
        </authorList>
    </citation>
    <scope>NUCLEOTIDE SEQUENCE [LARGE SCALE GENOMIC DNA]</scope>
    <source>
        <strain evidence="5 7">NBRC 114545</strain>
    </source>
</reference>
<dbReference type="Proteomes" id="UP000268310">
    <property type="component" value="Chromosome"/>
</dbReference>
<accession>A0AA38CXX5</accession>
<keyword evidence="6" id="KW-1185">Reference proteome</keyword>
<organism evidence="5 7">
    <name type="scientific">Tetragenococcus osmophilus</name>
    <dbReference type="NCBI Taxonomy" id="526944"/>
    <lineage>
        <taxon>Bacteria</taxon>
        <taxon>Bacillati</taxon>
        <taxon>Bacillota</taxon>
        <taxon>Bacilli</taxon>
        <taxon>Lactobacillales</taxon>
        <taxon>Enterococcaceae</taxon>
        <taxon>Tetragenococcus</taxon>
    </lineage>
</organism>
<evidence type="ECO:0000313" key="7">
    <source>
        <dbReference type="Proteomes" id="UP001157039"/>
    </source>
</evidence>